<dbReference type="OrthoDB" id="74764at2759"/>
<evidence type="ECO:0000259" key="2">
    <source>
        <dbReference type="Pfam" id="PF09362"/>
    </source>
</evidence>
<dbReference type="OMA" id="THVHHIM"/>
<dbReference type="KEGG" id="ela:UCREL1_244"/>
<dbReference type="PANTHER" id="PTHR43662">
    <property type="match status" value="1"/>
</dbReference>
<keyword evidence="4" id="KW-1185">Reference proteome</keyword>
<feature type="domain" description="DUF1996" evidence="2">
    <location>
        <begin position="70"/>
        <end position="330"/>
    </location>
</feature>
<feature type="signal peptide" evidence="1">
    <location>
        <begin position="1"/>
        <end position="19"/>
    </location>
</feature>
<dbReference type="eggNOG" id="KOG4157">
    <property type="taxonomic scope" value="Eukaryota"/>
</dbReference>
<dbReference type="Pfam" id="PF09362">
    <property type="entry name" value="DUF1996"/>
    <property type="match status" value="1"/>
</dbReference>
<accession>M7U188</accession>
<dbReference type="PANTHER" id="PTHR43662:SF11">
    <property type="entry name" value="WSC DOMAIN-CONTAINING PROTEIN"/>
    <property type="match status" value="1"/>
</dbReference>
<name>M7U188_EUTLA</name>
<protein>
    <submittedName>
        <fullName evidence="3">Putative wsc domain protein</fullName>
    </submittedName>
</protein>
<evidence type="ECO:0000256" key="1">
    <source>
        <dbReference type="SAM" id="SignalP"/>
    </source>
</evidence>
<evidence type="ECO:0000313" key="4">
    <source>
        <dbReference type="Proteomes" id="UP000012174"/>
    </source>
</evidence>
<dbReference type="HOGENOM" id="CLU_014722_5_0_1"/>
<sequence length="392" mass="42139">MKYSTKSFLLTTLASAAAAAPVTTFTSKSFWTATDEKPVNEAVFTQAGGTFAVLHFNNEAGKFSTEGRMDPIVSPGTNSSHAHGIMGGSNFGLTIDGDQLLDSECTNAKIANDKSNYWVAPIYFQSPTDGKFKQVPLYYMNVYYFFDPTNDEIVPFPPGLKIISGDAMKRDAPSSGSGALQLDPSQGDIQSVQWTCPANGDPDRYPVGSDGSTAGIADPNNKGAGAGFPVINCDGLYSPLRQDIHMPSCYNPEAGLDDYQNNMAFPITGSDGMQDCEEGWVHVPHMFYEIYYDTQSFADQWTPDGQNQPFVFANGDRTGFSSHADFVAGWDEATLQTIIATCNAGTLGMENCADIPGGLNTDTCPIESAFPNPADEWIDALPGDNPLAGWGY</sequence>
<dbReference type="Proteomes" id="UP000012174">
    <property type="component" value="Unassembled WGS sequence"/>
</dbReference>
<feature type="chain" id="PRO_5004086316" evidence="1">
    <location>
        <begin position="20"/>
        <end position="392"/>
    </location>
</feature>
<keyword evidence="1" id="KW-0732">Signal</keyword>
<organism evidence="3 4">
    <name type="scientific">Eutypa lata (strain UCR-EL1)</name>
    <name type="common">Grapevine dieback disease fungus</name>
    <name type="synonym">Eutypa armeniacae</name>
    <dbReference type="NCBI Taxonomy" id="1287681"/>
    <lineage>
        <taxon>Eukaryota</taxon>
        <taxon>Fungi</taxon>
        <taxon>Dikarya</taxon>
        <taxon>Ascomycota</taxon>
        <taxon>Pezizomycotina</taxon>
        <taxon>Sordariomycetes</taxon>
        <taxon>Xylariomycetidae</taxon>
        <taxon>Xylariales</taxon>
        <taxon>Diatrypaceae</taxon>
        <taxon>Eutypa</taxon>
    </lineage>
</organism>
<dbReference type="InterPro" id="IPR018535">
    <property type="entry name" value="DUF1996"/>
</dbReference>
<proteinExistence type="predicted"/>
<gene>
    <name evidence="3" type="ORF">UCREL1_244</name>
</gene>
<evidence type="ECO:0000313" key="3">
    <source>
        <dbReference type="EMBL" id="EMR72695.1"/>
    </source>
</evidence>
<dbReference type="EMBL" id="KB705401">
    <property type="protein sequence ID" value="EMR72695.1"/>
    <property type="molecule type" value="Genomic_DNA"/>
</dbReference>
<dbReference type="AlphaFoldDB" id="M7U188"/>
<reference evidence="4" key="1">
    <citation type="journal article" date="2013" name="Genome Announc.">
        <title>Draft genome sequence of the grapevine dieback fungus Eutypa lata UCR-EL1.</title>
        <authorList>
            <person name="Blanco-Ulate B."/>
            <person name="Rolshausen P.E."/>
            <person name="Cantu D."/>
        </authorList>
    </citation>
    <scope>NUCLEOTIDE SEQUENCE [LARGE SCALE GENOMIC DNA]</scope>
    <source>
        <strain evidence="4">UCR-EL1</strain>
    </source>
</reference>